<dbReference type="InterPro" id="IPR036770">
    <property type="entry name" value="Ankyrin_rpt-contain_sf"/>
</dbReference>
<dbReference type="SUPFAM" id="SSF48403">
    <property type="entry name" value="Ankyrin repeat"/>
    <property type="match status" value="1"/>
</dbReference>
<dbReference type="InterPro" id="IPR002110">
    <property type="entry name" value="Ankyrin_rpt"/>
</dbReference>
<dbReference type="Gene3D" id="1.25.40.20">
    <property type="entry name" value="Ankyrin repeat-containing domain"/>
    <property type="match status" value="2"/>
</dbReference>
<evidence type="ECO:0008006" key="3">
    <source>
        <dbReference type="Google" id="ProtNLM"/>
    </source>
</evidence>
<organism evidence="1 2">
    <name type="scientific">Mytilus galloprovincialis</name>
    <name type="common">Mediterranean mussel</name>
    <dbReference type="NCBI Taxonomy" id="29158"/>
    <lineage>
        <taxon>Eukaryota</taxon>
        <taxon>Metazoa</taxon>
        <taxon>Spiralia</taxon>
        <taxon>Lophotrochozoa</taxon>
        <taxon>Mollusca</taxon>
        <taxon>Bivalvia</taxon>
        <taxon>Autobranchia</taxon>
        <taxon>Pteriomorphia</taxon>
        <taxon>Mytilida</taxon>
        <taxon>Mytiloidea</taxon>
        <taxon>Mytilidae</taxon>
        <taxon>Mytilinae</taxon>
        <taxon>Mytilus</taxon>
    </lineage>
</organism>
<evidence type="ECO:0000313" key="1">
    <source>
        <dbReference type="EMBL" id="VDH99312.1"/>
    </source>
</evidence>
<dbReference type="EMBL" id="UYJE01001127">
    <property type="protein sequence ID" value="VDH99312.1"/>
    <property type="molecule type" value="Genomic_DNA"/>
</dbReference>
<proteinExistence type="predicted"/>
<accession>A0A8B6C4F0</accession>
<evidence type="ECO:0000313" key="2">
    <source>
        <dbReference type="Proteomes" id="UP000596742"/>
    </source>
</evidence>
<protein>
    <recommendedName>
        <fullName evidence="3">Ankyrin repeat protein</fullName>
    </recommendedName>
</protein>
<keyword evidence="2" id="KW-1185">Reference proteome</keyword>
<sequence length="233" mass="26260">MNEGCSYGRVEVVTWLLQNADNNLFDINVIMETSCRNGWIDIIKHILPLDLSACNATAAITRACTTGNVEFVQLLLNQFGKEHINFDQISKSMLTSSKNADLSISLLQNTDFDKFDIRKLFTAACGFGWIDVIKYIKSKTSTKCNISGGLIKACNRGEDKIVTYLLQEFPHYRFDFQSSLLAACVKGWDEIAEILLDKVDHNLLHIENNFMNICRSGEADIVSIILKKVDHND</sequence>
<dbReference type="AlphaFoldDB" id="A0A8B6C4F0"/>
<gene>
    <name evidence="1" type="ORF">MGAL_10B007199</name>
</gene>
<reference evidence="1" key="1">
    <citation type="submission" date="2018-11" db="EMBL/GenBank/DDBJ databases">
        <authorList>
            <person name="Alioto T."/>
            <person name="Alioto T."/>
        </authorList>
    </citation>
    <scope>NUCLEOTIDE SEQUENCE</scope>
</reference>
<name>A0A8B6C4F0_MYTGA</name>
<dbReference type="OrthoDB" id="10394136at2759"/>
<dbReference type="Pfam" id="PF12796">
    <property type="entry name" value="Ank_2"/>
    <property type="match status" value="1"/>
</dbReference>
<comment type="caution">
    <text evidence="1">The sequence shown here is derived from an EMBL/GenBank/DDBJ whole genome shotgun (WGS) entry which is preliminary data.</text>
</comment>
<dbReference type="Proteomes" id="UP000596742">
    <property type="component" value="Unassembled WGS sequence"/>
</dbReference>